<name>A0A8H3PII8_9LECA</name>
<keyword evidence="3" id="KW-1185">Reference proteome</keyword>
<organism evidence="2 3">
    <name type="scientific">Alectoria fallacina</name>
    <dbReference type="NCBI Taxonomy" id="1903189"/>
    <lineage>
        <taxon>Eukaryota</taxon>
        <taxon>Fungi</taxon>
        <taxon>Dikarya</taxon>
        <taxon>Ascomycota</taxon>
        <taxon>Pezizomycotina</taxon>
        <taxon>Lecanoromycetes</taxon>
        <taxon>OSLEUM clade</taxon>
        <taxon>Lecanoromycetidae</taxon>
        <taxon>Lecanorales</taxon>
        <taxon>Lecanorineae</taxon>
        <taxon>Parmeliaceae</taxon>
        <taxon>Alectoria</taxon>
    </lineage>
</organism>
<feature type="compositionally biased region" description="Basic and acidic residues" evidence="1">
    <location>
        <begin position="115"/>
        <end position="134"/>
    </location>
</feature>
<dbReference type="Proteomes" id="UP000664203">
    <property type="component" value="Unassembled WGS sequence"/>
</dbReference>
<comment type="caution">
    <text evidence="2">The sequence shown here is derived from an EMBL/GenBank/DDBJ whole genome shotgun (WGS) entry which is preliminary data.</text>
</comment>
<gene>
    <name evidence="2" type="ORF">ALECFALPRED_008978</name>
</gene>
<evidence type="ECO:0000256" key="1">
    <source>
        <dbReference type="SAM" id="MobiDB-lite"/>
    </source>
</evidence>
<feature type="region of interest" description="Disordered" evidence="1">
    <location>
        <begin position="77"/>
        <end position="155"/>
    </location>
</feature>
<protein>
    <submittedName>
        <fullName evidence="2">Uncharacterized protein</fullName>
    </submittedName>
</protein>
<dbReference type="AlphaFoldDB" id="A0A8H3PII8"/>
<feature type="compositionally biased region" description="Basic residues" evidence="1">
    <location>
        <begin position="96"/>
        <end position="111"/>
    </location>
</feature>
<feature type="compositionally biased region" description="Polar residues" evidence="1">
    <location>
        <begin position="82"/>
        <end position="91"/>
    </location>
</feature>
<feature type="compositionally biased region" description="Basic residues" evidence="1">
    <location>
        <begin position="135"/>
        <end position="148"/>
    </location>
</feature>
<evidence type="ECO:0000313" key="2">
    <source>
        <dbReference type="EMBL" id="CAF9941060.1"/>
    </source>
</evidence>
<proteinExistence type="predicted"/>
<accession>A0A8H3PII8</accession>
<evidence type="ECO:0000313" key="3">
    <source>
        <dbReference type="Proteomes" id="UP000664203"/>
    </source>
</evidence>
<dbReference type="OrthoDB" id="10491947at2759"/>
<dbReference type="EMBL" id="CAJPDR010000633">
    <property type="protein sequence ID" value="CAF9941060.1"/>
    <property type="molecule type" value="Genomic_DNA"/>
</dbReference>
<reference evidence="2" key="1">
    <citation type="submission" date="2021-03" db="EMBL/GenBank/DDBJ databases">
        <authorList>
            <person name="Tagirdzhanova G."/>
        </authorList>
    </citation>
    <scope>NUCLEOTIDE SEQUENCE</scope>
</reference>
<sequence length="155" mass="17507">MAHSNPIIGDRMAATPLSTMTANAIDFLSEEDLSAALALTNIQAGTDLTMEDLEAALILVNLSASSTENPVASIGELKTFPAQKQGQANETDSQRQKRRNYLAAYQRRRRAQQPEGHRKEEYRKFIAKETDSHRKERLRKRRERKKAKKAEGKRA</sequence>